<feature type="compositionally biased region" description="Pro residues" evidence="1">
    <location>
        <begin position="609"/>
        <end position="625"/>
    </location>
</feature>
<sequence>MRRVFAVALLALASATLPAQQEQEPTMPTIHASTQIVLVDVTVQDKKGNPIHGLSKDSFVLSEDKHPQGVRHFEEHSAATAKPGPELPPMPAGTFTNYTPTPEGGALNILLLDSLNTPIQDQVFVRQQLLDFIKKAPAGQRIAIFGLSNRLYMLQGFSSDPQTLKDSLQKKLTARQSTMLDGAAGSSEAVDSLDDLTPASDISGSLAASSLQQFQTQMNAQMTQFRVQYTLDAFNTLAHYLQNFPGRKNLIWFSGSFPINIMPDATLDNPFSVMNLNEDEFRETTNLLARSQVAVYPVDARGLMVDPTFSAAQSGRSFSRNPQAFGNKIAQFNQSQADEHITMNQLADDTGGRAFYNTNDLTSAVSKAIDSGSNYYTLAYSPSNKKWDGSYRNIRVELAPALAGSGYQLSYRHGYYAFDPNAPTPKKRPEATPNTPVTTEDKLTSATQAAAYERTAMAHGAPTPQDILFKVRVLPASTSTSDKFAPNNAPDPIHPIKPPFRDFLVDYAIPGSAFSLTKSPQGRFQGGIAFSVFLYDRDGRLLNTSGETIHLNLTPENYEAFRKVVRGRFAISVPAKGGGEMFLRIGVEDVSAARFGVVEIPVASVAKLAPPPDAPKLPSGDPPATAPTAAKP</sequence>
<name>A0ABW1ZED1_9BACT</name>
<proteinExistence type="predicted"/>
<keyword evidence="4" id="KW-1185">Reference proteome</keyword>
<evidence type="ECO:0000313" key="4">
    <source>
        <dbReference type="Proteomes" id="UP001596391"/>
    </source>
</evidence>
<comment type="caution">
    <text evidence="3">The sequence shown here is derived from an EMBL/GenBank/DDBJ whole genome shotgun (WGS) entry which is preliminary data.</text>
</comment>
<feature type="signal peptide" evidence="2">
    <location>
        <begin position="1"/>
        <end position="19"/>
    </location>
</feature>
<gene>
    <name evidence="3" type="ORF">ACFQBQ_17625</name>
</gene>
<evidence type="ECO:0000256" key="2">
    <source>
        <dbReference type="SAM" id="SignalP"/>
    </source>
</evidence>
<reference evidence="4" key="1">
    <citation type="journal article" date="2019" name="Int. J. Syst. Evol. Microbiol.">
        <title>The Global Catalogue of Microorganisms (GCM) 10K type strain sequencing project: providing services to taxonomists for standard genome sequencing and annotation.</title>
        <authorList>
            <consortium name="The Broad Institute Genomics Platform"/>
            <consortium name="The Broad Institute Genome Sequencing Center for Infectious Disease"/>
            <person name="Wu L."/>
            <person name="Ma J."/>
        </authorList>
    </citation>
    <scope>NUCLEOTIDE SEQUENCE [LARGE SCALE GENOMIC DNA]</scope>
    <source>
        <strain evidence="4">CGMCC 1.16026</strain>
    </source>
</reference>
<dbReference type="InterPro" id="IPR017802">
    <property type="entry name" value="VWFA-rel_acidobac-type"/>
</dbReference>
<dbReference type="Proteomes" id="UP001596391">
    <property type="component" value="Unassembled WGS sequence"/>
</dbReference>
<organism evidence="3 4">
    <name type="scientific">Granulicella cerasi</name>
    <dbReference type="NCBI Taxonomy" id="741063"/>
    <lineage>
        <taxon>Bacteria</taxon>
        <taxon>Pseudomonadati</taxon>
        <taxon>Acidobacteriota</taxon>
        <taxon>Terriglobia</taxon>
        <taxon>Terriglobales</taxon>
        <taxon>Acidobacteriaceae</taxon>
        <taxon>Granulicella</taxon>
    </lineage>
</organism>
<keyword evidence="2" id="KW-0732">Signal</keyword>
<protein>
    <submittedName>
        <fullName evidence="3">VWA domain-containing protein</fullName>
    </submittedName>
</protein>
<evidence type="ECO:0000256" key="1">
    <source>
        <dbReference type="SAM" id="MobiDB-lite"/>
    </source>
</evidence>
<accession>A0ABW1ZED1</accession>
<evidence type="ECO:0000313" key="3">
    <source>
        <dbReference type="EMBL" id="MFC6647358.1"/>
    </source>
</evidence>
<feature type="region of interest" description="Disordered" evidence="1">
    <location>
        <begin position="609"/>
        <end position="632"/>
    </location>
</feature>
<feature type="chain" id="PRO_5045221205" evidence="2">
    <location>
        <begin position="20"/>
        <end position="632"/>
    </location>
</feature>
<feature type="region of interest" description="Disordered" evidence="1">
    <location>
        <begin position="420"/>
        <end position="440"/>
    </location>
</feature>
<dbReference type="RefSeq" id="WP_263370740.1">
    <property type="nucleotide sequence ID" value="NZ_JAGSYD010000002.1"/>
</dbReference>
<dbReference type="EMBL" id="JBHSWI010000001">
    <property type="protein sequence ID" value="MFC6647358.1"/>
    <property type="molecule type" value="Genomic_DNA"/>
</dbReference>
<dbReference type="NCBIfam" id="TIGR03436">
    <property type="entry name" value="acidobact_VWFA"/>
    <property type="match status" value="1"/>
</dbReference>